<sequence length="368" mass="40460">MTSANSVANPKISSLFQPLQVGAVQLRNRLVMAPLTRGRAGKERIPNELMQEYYTQRASAGLIISEATQISEEGAGWSQSPGIHTEEQVKGWQKITQAVHKQGGLIYLQLWHTGRASHPYFQPNGQIPVSASAIKAEGDAYTEEGKKPYVTPRALELSEIPRVIQDYVNATKRAQAAGFDGVEIHAANGYLIDQFIRDGSNKRTDAYGGSIENRLRFLMEITEAVVKTWSSDRVGVRLSPMNPFNDMHDSNPIATFTQASEALNQFNLAYLHILEALPGHMLAAEGERVGPHMRKAFNGIFIVNGGYDAVKGAAAIDNNQADLVAYGVPFIANPDLPQRYRTDASLNEADPSTFYTHEPKGYTDYPAL</sequence>
<dbReference type="SUPFAM" id="SSF51395">
    <property type="entry name" value="FMN-linked oxidoreductases"/>
    <property type="match status" value="1"/>
</dbReference>
<keyword evidence="7" id="KW-1185">Reference proteome</keyword>
<accession>A0A1Z4LZJ9</accession>
<dbReference type="EMBL" id="AP018227">
    <property type="protein sequence ID" value="BAY86653.1"/>
    <property type="molecule type" value="Genomic_DNA"/>
</dbReference>
<proteinExistence type="inferred from homology"/>
<dbReference type="AlphaFoldDB" id="A0A1Z4LZJ9"/>
<organism evidence="6 7">
    <name type="scientific">Calothrix parasitica NIES-267</name>
    <dbReference type="NCBI Taxonomy" id="1973488"/>
    <lineage>
        <taxon>Bacteria</taxon>
        <taxon>Bacillati</taxon>
        <taxon>Cyanobacteriota</taxon>
        <taxon>Cyanophyceae</taxon>
        <taxon>Nostocales</taxon>
        <taxon>Calotrichaceae</taxon>
        <taxon>Calothrix</taxon>
    </lineage>
</organism>
<dbReference type="Gene3D" id="3.20.20.70">
    <property type="entry name" value="Aldolase class I"/>
    <property type="match status" value="1"/>
</dbReference>
<evidence type="ECO:0000256" key="1">
    <source>
        <dbReference type="ARBA" id="ARBA00001917"/>
    </source>
</evidence>
<feature type="region of interest" description="Disordered" evidence="4">
    <location>
        <begin position="347"/>
        <end position="368"/>
    </location>
</feature>
<dbReference type="PANTHER" id="PTHR22893">
    <property type="entry name" value="NADH OXIDOREDUCTASE-RELATED"/>
    <property type="match status" value="1"/>
</dbReference>
<dbReference type="GO" id="GO:0010181">
    <property type="term" value="F:FMN binding"/>
    <property type="evidence" value="ECO:0007669"/>
    <property type="project" value="InterPro"/>
</dbReference>
<comment type="cofactor">
    <cofactor evidence="1">
        <name>FMN</name>
        <dbReference type="ChEBI" id="CHEBI:58210"/>
    </cofactor>
</comment>
<dbReference type="Pfam" id="PF00724">
    <property type="entry name" value="Oxidored_FMN"/>
    <property type="match status" value="1"/>
</dbReference>
<dbReference type="GO" id="GO:0005829">
    <property type="term" value="C:cytosol"/>
    <property type="evidence" value="ECO:0007669"/>
    <property type="project" value="UniProtKB-ARBA"/>
</dbReference>
<dbReference type="InterPro" id="IPR045247">
    <property type="entry name" value="Oye-like"/>
</dbReference>
<protein>
    <submittedName>
        <fullName evidence="6">NADH:flavin oxidoreductase/NADH oxidase</fullName>
    </submittedName>
</protein>
<dbReference type="CDD" id="cd02933">
    <property type="entry name" value="OYE_like_FMN"/>
    <property type="match status" value="1"/>
</dbReference>
<dbReference type="OrthoDB" id="9772736at2"/>
<evidence type="ECO:0000256" key="3">
    <source>
        <dbReference type="ARBA" id="ARBA00023002"/>
    </source>
</evidence>
<evidence type="ECO:0000259" key="5">
    <source>
        <dbReference type="Pfam" id="PF00724"/>
    </source>
</evidence>
<dbReference type="PANTHER" id="PTHR22893:SF91">
    <property type="entry name" value="NADPH DEHYDROGENASE 2-RELATED"/>
    <property type="match status" value="1"/>
</dbReference>
<comment type="similarity">
    <text evidence="2">Belongs to the NADH:flavin oxidoreductase/NADH oxidase family.</text>
</comment>
<dbReference type="Proteomes" id="UP000218418">
    <property type="component" value="Chromosome"/>
</dbReference>
<reference evidence="6 7" key="1">
    <citation type="submission" date="2017-06" db="EMBL/GenBank/DDBJ databases">
        <title>Genome sequencing of cyanobaciteial culture collection at National Institute for Environmental Studies (NIES).</title>
        <authorList>
            <person name="Hirose Y."/>
            <person name="Shimura Y."/>
            <person name="Fujisawa T."/>
            <person name="Nakamura Y."/>
            <person name="Kawachi M."/>
        </authorList>
    </citation>
    <scope>NUCLEOTIDE SEQUENCE [LARGE SCALE GENOMIC DNA]</scope>
    <source>
        <strain evidence="6 7">NIES-267</strain>
    </source>
</reference>
<dbReference type="FunFam" id="3.20.20.70:FF:000059">
    <property type="entry name" value="N-ethylmaleimide reductase, FMN-linked"/>
    <property type="match status" value="1"/>
</dbReference>
<dbReference type="GO" id="GO:0016628">
    <property type="term" value="F:oxidoreductase activity, acting on the CH-CH group of donors, NAD or NADP as acceptor"/>
    <property type="evidence" value="ECO:0007669"/>
    <property type="project" value="UniProtKB-ARBA"/>
</dbReference>
<keyword evidence="3" id="KW-0560">Oxidoreductase</keyword>
<feature type="domain" description="NADH:flavin oxidoreductase/NADH oxidase N-terminal" evidence="5">
    <location>
        <begin position="14"/>
        <end position="343"/>
    </location>
</feature>
<gene>
    <name evidence="6" type="ORF">NIES267_61640</name>
</gene>
<evidence type="ECO:0000256" key="2">
    <source>
        <dbReference type="ARBA" id="ARBA00005979"/>
    </source>
</evidence>
<evidence type="ECO:0000313" key="6">
    <source>
        <dbReference type="EMBL" id="BAY86653.1"/>
    </source>
</evidence>
<dbReference type="InterPro" id="IPR001155">
    <property type="entry name" value="OxRdtase_FMN_N"/>
</dbReference>
<evidence type="ECO:0000313" key="7">
    <source>
        <dbReference type="Proteomes" id="UP000218418"/>
    </source>
</evidence>
<name>A0A1Z4LZJ9_9CYAN</name>
<dbReference type="InterPro" id="IPR013785">
    <property type="entry name" value="Aldolase_TIM"/>
</dbReference>
<evidence type="ECO:0000256" key="4">
    <source>
        <dbReference type="SAM" id="MobiDB-lite"/>
    </source>
</evidence>